<proteinExistence type="predicted"/>
<dbReference type="Gene3D" id="2.60.120.10">
    <property type="entry name" value="Jelly Rolls"/>
    <property type="match status" value="1"/>
</dbReference>
<evidence type="ECO:0000256" key="3">
    <source>
        <dbReference type="ARBA" id="ARBA00023163"/>
    </source>
</evidence>
<dbReference type="InterPro" id="IPR036390">
    <property type="entry name" value="WH_DNA-bd_sf"/>
</dbReference>
<protein>
    <submittedName>
        <fullName evidence="6">CRP-like cAMP-binding protein</fullName>
    </submittedName>
</protein>
<accession>A0A841R541</accession>
<dbReference type="CDD" id="cd00038">
    <property type="entry name" value="CAP_ED"/>
    <property type="match status" value="1"/>
</dbReference>
<name>A0A841R541_9SPIO</name>
<evidence type="ECO:0000259" key="4">
    <source>
        <dbReference type="PROSITE" id="PS50042"/>
    </source>
</evidence>
<dbReference type="AlphaFoldDB" id="A0A841R541"/>
<dbReference type="PROSITE" id="PS51063">
    <property type="entry name" value="HTH_CRP_2"/>
    <property type="match status" value="1"/>
</dbReference>
<dbReference type="InterPro" id="IPR014710">
    <property type="entry name" value="RmlC-like_jellyroll"/>
</dbReference>
<dbReference type="PROSITE" id="PS50042">
    <property type="entry name" value="CNMP_BINDING_3"/>
    <property type="match status" value="1"/>
</dbReference>
<gene>
    <name evidence="6" type="ORF">HNR50_001937</name>
</gene>
<dbReference type="Pfam" id="PF00027">
    <property type="entry name" value="cNMP_binding"/>
    <property type="match status" value="1"/>
</dbReference>
<dbReference type="Pfam" id="PF13545">
    <property type="entry name" value="HTH_Crp_2"/>
    <property type="match status" value="1"/>
</dbReference>
<feature type="domain" description="Cyclic nucleotide-binding" evidence="4">
    <location>
        <begin position="14"/>
        <end position="137"/>
    </location>
</feature>
<dbReference type="SUPFAM" id="SSF51206">
    <property type="entry name" value="cAMP-binding domain-like"/>
    <property type="match status" value="1"/>
</dbReference>
<dbReference type="SMART" id="SM00419">
    <property type="entry name" value="HTH_CRP"/>
    <property type="match status" value="1"/>
</dbReference>
<dbReference type="InterPro" id="IPR012318">
    <property type="entry name" value="HTH_CRP"/>
</dbReference>
<dbReference type="InterPro" id="IPR018490">
    <property type="entry name" value="cNMP-bd_dom_sf"/>
</dbReference>
<sequence>MENRDIAILASSPLFKGIEVEEIRTLMESITYHILTFSKGEMIMIRGDLYDSLRILLEGEVSAEIQDYTGRTIKIENLKAPDAMASGILFADDNTLPVTLISQKPIRLISIPREDVLSLAQKSREFLLNYFSDSGNKVAFLAEKIRLFKFKSLREKFTGYILSLSAKQKSDTVSLPYSREKLAELFGVARPSLSRTCSELSDEGLVELKGKTVRILEKEALRQILTSNI</sequence>
<dbReference type="Proteomes" id="UP000587760">
    <property type="component" value="Unassembled WGS sequence"/>
</dbReference>
<keyword evidence="3" id="KW-0804">Transcription</keyword>
<evidence type="ECO:0000256" key="2">
    <source>
        <dbReference type="ARBA" id="ARBA00023125"/>
    </source>
</evidence>
<organism evidence="6 7">
    <name type="scientific">Spirochaeta isovalerica</name>
    <dbReference type="NCBI Taxonomy" id="150"/>
    <lineage>
        <taxon>Bacteria</taxon>
        <taxon>Pseudomonadati</taxon>
        <taxon>Spirochaetota</taxon>
        <taxon>Spirochaetia</taxon>
        <taxon>Spirochaetales</taxon>
        <taxon>Spirochaetaceae</taxon>
        <taxon>Spirochaeta</taxon>
    </lineage>
</organism>
<evidence type="ECO:0000313" key="7">
    <source>
        <dbReference type="Proteomes" id="UP000587760"/>
    </source>
</evidence>
<reference evidence="6 7" key="1">
    <citation type="submission" date="2020-08" db="EMBL/GenBank/DDBJ databases">
        <title>Genomic Encyclopedia of Type Strains, Phase IV (KMG-IV): sequencing the most valuable type-strain genomes for metagenomic binning, comparative biology and taxonomic classification.</title>
        <authorList>
            <person name="Goeker M."/>
        </authorList>
    </citation>
    <scope>NUCLEOTIDE SEQUENCE [LARGE SCALE GENOMIC DNA]</scope>
    <source>
        <strain evidence="6 7">DSM 2461</strain>
    </source>
</reference>
<evidence type="ECO:0000259" key="5">
    <source>
        <dbReference type="PROSITE" id="PS51063"/>
    </source>
</evidence>
<dbReference type="EMBL" id="JACHGJ010000003">
    <property type="protein sequence ID" value="MBB6480274.1"/>
    <property type="molecule type" value="Genomic_DNA"/>
</dbReference>
<dbReference type="SUPFAM" id="SSF46785">
    <property type="entry name" value="Winged helix' DNA-binding domain"/>
    <property type="match status" value="1"/>
</dbReference>
<evidence type="ECO:0000313" key="6">
    <source>
        <dbReference type="EMBL" id="MBB6480274.1"/>
    </source>
</evidence>
<feature type="domain" description="HTH crp-type" evidence="5">
    <location>
        <begin position="151"/>
        <end position="219"/>
    </location>
</feature>
<dbReference type="InterPro" id="IPR000595">
    <property type="entry name" value="cNMP-bd_dom"/>
</dbReference>
<dbReference type="GO" id="GO:0006355">
    <property type="term" value="P:regulation of DNA-templated transcription"/>
    <property type="evidence" value="ECO:0007669"/>
    <property type="project" value="InterPro"/>
</dbReference>
<keyword evidence="7" id="KW-1185">Reference proteome</keyword>
<comment type="caution">
    <text evidence="6">The sequence shown here is derived from an EMBL/GenBank/DDBJ whole genome shotgun (WGS) entry which is preliminary data.</text>
</comment>
<keyword evidence="1" id="KW-0805">Transcription regulation</keyword>
<dbReference type="RefSeq" id="WP_184746372.1">
    <property type="nucleotide sequence ID" value="NZ_JACHGJ010000003.1"/>
</dbReference>
<dbReference type="GO" id="GO:0003677">
    <property type="term" value="F:DNA binding"/>
    <property type="evidence" value="ECO:0007669"/>
    <property type="project" value="UniProtKB-KW"/>
</dbReference>
<keyword evidence="2" id="KW-0238">DNA-binding</keyword>
<evidence type="ECO:0000256" key="1">
    <source>
        <dbReference type="ARBA" id="ARBA00023015"/>
    </source>
</evidence>